<gene>
    <name evidence="3" type="ORF">GSLYS_00012856001</name>
</gene>
<sequence>MTLGDSLESVKIMLDIVIHFVSVCAIYIVARCHAMDFQSDYEVWEKKSLKDCSFLEDVSLRDENQFEVAPMTMVRLKLVPANRSLHVQWTQSKSSDDSKFQGDVFALTTPEFQDRPLSGQATCLAAKLQPLKSNDVSKLKSLKRKIVISLVQNVTSYVVDIGHIEGGTVIATRLLLQLPKMTQTRYCKSKQRSNSEFTDLLIPLGVHILKNRAEISITPPASSSPFSMVEVHLTLVTWSLQSANQVSQPDGELCKELRSEICFESNSEELISFDDKSTNPVVINLNKDLVYQLWADYILLENNIETCRALVKSPKFSQNSTGSSFDNVSRTDQVNDIRTVPVLDSGELGGDGSVNKTQRSVENPTPISAKVLADVDQSDKGNGITVIIGVTAGSLAALLAIVMGVTTCVCMKGKGYLRALRDEKTKFCLSDDSPQRSSSNIKILKDHMFPLIPTSDDKYSANAPPGDHGDDVKNTLLGIHQSTESYESHTSPRHSKSNSPDLSSPYNDGLCDTIVKTHNRDSCNSNGSVDKKIFTNSGLYFTHYSSGSKVAPRTGNSSGNMPSGIHSLRVSGVSRSCVSLEHVRNDYGGEVFASSIGESLLWSKRNLIGDHIVPPNSDAISLTSHELFQAFDGINEDYLDTVGAGNYYDMAGSSSQLWECATICDEMAC</sequence>
<protein>
    <submittedName>
        <fullName evidence="3">Uncharacterized protein</fullName>
    </submittedName>
</protein>
<keyword evidence="2" id="KW-1133">Transmembrane helix</keyword>
<evidence type="ECO:0000313" key="4">
    <source>
        <dbReference type="Proteomes" id="UP001497497"/>
    </source>
</evidence>
<comment type="caution">
    <text evidence="3">The sequence shown here is derived from an EMBL/GenBank/DDBJ whole genome shotgun (WGS) entry which is preliminary data.</text>
</comment>
<feature type="transmembrane region" description="Helical" evidence="2">
    <location>
        <begin position="386"/>
        <end position="411"/>
    </location>
</feature>
<name>A0AAV2I434_LYMST</name>
<feature type="transmembrane region" description="Helical" evidence="2">
    <location>
        <begin position="12"/>
        <end position="30"/>
    </location>
</feature>
<feature type="region of interest" description="Disordered" evidence="1">
    <location>
        <begin position="455"/>
        <end position="474"/>
    </location>
</feature>
<dbReference type="EMBL" id="CAXITT010000323">
    <property type="protein sequence ID" value="CAL1539035.1"/>
    <property type="molecule type" value="Genomic_DNA"/>
</dbReference>
<evidence type="ECO:0000256" key="1">
    <source>
        <dbReference type="SAM" id="MobiDB-lite"/>
    </source>
</evidence>
<keyword evidence="2" id="KW-0812">Transmembrane</keyword>
<evidence type="ECO:0000313" key="3">
    <source>
        <dbReference type="EMBL" id="CAL1539035.1"/>
    </source>
</evidence>
<reference evidence="3 4" key="1">
    <citation type="submission" date="2024-04" db="EMBL/GenBank/DDBJ databases">
        <authorList>
            <consortium name="Genoscope - CEA"/>
            <person name="William W."/>
        </authorList>
    </citation>
    <scope>NUCLEOTIDE SEQUENCE [LARGE SCALE GENOMIC DNA]</scope>
</reference>
<evidence type="ECO:0000256" key="2">
    <source>
        <dbReference type="SAM" id="Phobius"/>
    </source>
</evidence>
<keyword evidence="4" id="KW-1185">Reference proteome</keyword>
<keyword evidence="2" id="KW-0472">Membrane</keyword>
<accession>A0AAV2I434</accession>
<feature type="region of interest" description="Disordered" evidence="1">
    <location>
        <begin position="483"/>
        <end position="505"/>
    </location>
</feature>
<dbReference type="Proteomes" id="UP001497497">
    <property type="component" value="Unassembled WGS sequence"/>
</dbReference>
<dbReference type="AlphaFoldDB" id="A0AAV2I434"/>
<organism evidence="3 4">
    <name type="scientific">Lymnaea stagnalis</name>
    <name type="common">Great pond snail</name>
    <name type="synonym">Helix stagnalis</name>
    <dbReference type="NCBI Taxonomy" id="6523"/>
    <lineage>
        <taxon>Eukaryota</taxon>
        <taxon>Metazoa</taxon>
        <taxon>Spiralia</taxon>
        <taxon>Lophotrochozoa</taxon>
        <taxon>Mollusca</taxon>
        <taxon>Gastropoda</taxon>
        <taxon>Heterobranchia</taxon>
        <taxon>Euthyneura</taxon>
        <taxon>Panpulmonata</taxon>
        <taxon>Hygrophila</taxon>
        <taxon>Lymnaeoidea</taxon>
        <taxon>Lymnaeidae</taxon>
        <taxon>Lymnaea</taxon>
    </lineage>
</organism>
<proteinExistence type="predicted"/>